<organism evidence="9 10">
    <name type="scientific">Petromyzon marinus</name>
    <name type="common">Sea lamprey</name>
    <dbReference type="NCBI Taxonomy" id="7757"/>
    <lineage>
        <taxon>Eukaryota</taxon>
        <taxon>Metazoa</taxon>
        <taxon>Chordata</taxon>
        <taxon>Craniata</taxon>
        <taxon>Vertebrata</taxon>
        <taxon>Cyclostomata</taxon>
        <taxon>Hyperoartia</taxon>
        <taxon>Petromyzontiformes</taxon>
        <taxon>Petromyzontidae</taxon>
        <taxon>Petromyzon</taxon>
    </lineage>
</organism>
<sequence>MTVHNLYIFDRSGACLYYGEWNRRKTAGISREEEFKLMYGMLFSIKSFISKMSPTDMKDGFLNFQTSRYKLHYYETPSGVRVVLNTDLQVGSLRDILHQIYSTFVVELVVRNPLVNQREVVRSELFKQKLDSFIRGLPFFAPRPA</sequence>
<evidence type="ECO:0000256" key="5">
    <source>
        <dbReference type="ARBA" id="ARBA00023034"/>
    </source>
</evidence>
<comment type="similarity">
    <text evidence="6">Belongs to the TRAPP small subunits family. BET5 subfamily.</text>
</comment>
<accession>A0AAJ7UFP0</accession>
<evidence type="ECO:0000256" key="8">
    <source>
        <dbReference type="RuleBase" id="RU366065"/>
    </source>
</evidence>
<dbReference type="PANTHER" id="PTHR23249">
    <property type="entry name" value="TRAFFICKING PROTEIN PARTICLE COMPLEX SUBUNIT"/>
    <property type="match status" value="1"/>
</dbReference>
<keyword evidence="3 8" id="KW-0256">Endoplasmic reticulum</keyword>
<dbReference type="FunFam" id="3.30.450.70:FF:000004">
    <property type="entry name" value="Trafficking protein particle complex 1"/>
    <property type="match status" value="1"/>
</dbReference>
<dbReference type="GO" id="GO:0030008">
    <property type="term" value="C:TRAPP complex"/>
    <property type="evidence" value="ECO:0007669"/>
    <property type="project" value="UniProtKB-UniRule"/>
</dbReference>
<evidence type="ECO:0000256" key="2">
    <source>
        <dbReference type="ARBA" id="ARBA00022448"/>
    </source>
</evidence>
<dbReference type="GeneID" id="116956713"/>
<keyword evidence="5 8" id="KW-0333">Golgi apparatus</keyword>
<dbReference type="InterPro" id="IPR007233">
    <property type="entry name" value="TRAPPC"/>
</dbReference>
<evidence type="ECO:0000256" key="1">
    <source>
        <dbReference type="ARBA" id="ARBA00002910"/>
    </source>
</evidence>
<evidence type="ECO:0000313" key="10">
    <source>
        <dbReference type="RefSeq" id="XP_032834375.1"/>
    </source>
</evidence>
<keyword evidence="9" id="KW-1185">Reference proteome</keyword>
<evidence type="ECO:0000256" key="6">
    <source>
        <dbReference type="ARBA" id="ARBA00038167"/>
    </source>
</evidence>
<comment type="subunit">
    <text evidence="7">Part of the multisubunit transport protein particle (TRAPP) complex. The heterodimer TRAPPC6B-TRAPPC3 interacts with TRAPPC1 likely providing a core for TRAPP complex formation.</text>
</comment>
<dbReference type="KEGG" id="pmrn:116956713"/>
<dbReference type="RefSeq" id="XP_032834375.1">
    <property type="nucleotide sequence ID" value="XM_032978484.1"/>
</dbReference>
<evidence type="ECO:0000256" key="7">
    <source>
        <dbReference type="ARBA" id="ARBA00062874"/>
    </source>
</evidence>
<dbReference type="SMART" id="SM01399">
    <property type="entry name" value="Sybindin"/>
    <property type="match status" value="1"/>
</dbReference>
<proteinExistence type="inferred from homology"/>
<dbReference type="RefSeq" id="XP_032834377.1">
    <property type="nucleotide sequence ID" value="XM_032978486.1"/>
</dbReference>
<dbReference type="Pfam" id="PF04099">
    <property type="entry name" value="Sybindin"/>
    <property type="match status" value="1"/>
</dbReference>
<keyword evidence="4 8" id="KW-0931">ER-Golgi transport</keyword>
<dbReference type="GO" id="GO:0005783">
    <property type="term" value="C:endoplasmic reticulum"/>
    <property type="evidence" value="ECO:0007669"/>
    <property type="project" value="UniProtKB-SubCell"/>
</dbReference>
<name>A0AAJ7UFP0_PETMA</name>
<dbReference type="PANTHER" id="PTHR23249:SF16">
    <property type="entry name" value="TRAFFICKING PROTEIN PARTICLE COMPLEX SUBUNIT 1"/>
    <property type="match status" value="1"/>
</dbReference>
<evidence type="ECO:0000313" key="11">
    <source>
        <dbReference type="RefSeq" id="XP_032834376.1"/>
    </source>
</evidence>
<reference evidence="10 11" key="1">
    <citation type="submission" date="2025-04" db="UniProtKB">
        <authorList>
            <consortium name="RefSeq"/>
        </authorList>
    </citation>
    <scope>IDENTIFICATION</scope>
    <source>
        <tissue evidence="10 11">Sperm</tissue>
    </source>
</reference>
<dbReference type="GO" id="GO:0006888">
    <property type="term" value="P:endoplasmic reticulum to Golgi vesicle-mediated transport"/>
    <property type="evidence" value="ECO:0007669"/>
    <property type="project" value="UniProtKB-UniRule"/>
</dbReference>
<evidence type="ECO:0000256" key="3">
    <source>
        <dbReference type="ARBA" id="ARBA00022824"/>
    </source>
</evidence>
<dbReference type="RefSeq" id="XP_032834376.1">
    <property type="nucleotide sequence ID" value="XM_032978485.1"/>
</dbReference>
<evidence type="ECO:0000313" key="12">
    <source>
        <dbReference type="RefSeq" id="XP_032834377.1"/>
    </source>
</evidence>
<comment type="subcellular location">
    <subcellularLocation>
        <location evidence="8">Endoplasmic reticulum</location>
    </subcellularLocation>
    <subcellularLocation>
        <location evidence="8">Golgi apparatus</location>
        <location evidence="8">cis-Golgi network</location>
    </subcellularLocation>
</comment>
<dbReference type="GO" id="GO:0005794">
    <property type="term" value="C:Golgi apparatus"/>
    <property type="evidence" value="ECO:0007669"/>
    <property type="project" value="UniProtKB-SubCell"/>
</dbReference>
<dbReference type="SUPFAM" id="SSF64356">
    <property type="entry name" value="SNARE-like"/>
    <property type="match status" value="1"/>
</dbReference>
<comment type="function">
    <text evidence="1">May play a role in vesicular transport from endoplasmic reticulum to Golgi.</text>
</comment>
<dbReference type="CTD" id="58485"/>
<dbReference type="CDD" id="cd14855">
    <property type="entry name" value="TRAPPC1_MUM2"/>
    <property type="match status" value="1"/>
</dbReference>
<evidence type="ECO:0000256" key="4">
    <source>
        <dbReference type="ARBA" id="ARBA00022892"/>
    </source>
</evidence>
<protein>
    <recommendedName>
        <fullName evidence="8">Trafficking protein particle complex subunit</fullName>
    </recommendedName>
</protein>
<evidence type="ECO:0000313" key="9">
    <source>
        <dbReference type="Proteomes" id="UP001318040"/>
    </source>
</evidence>
<keyword evidence="2 8" id="KW-0813">Transport</keyword>
<dbReference type="Proteomes" id="UP001318040">
    <property type="component" value="Chromosome 67"/>
</dbReference>
<dbReference type="InterPro" id="IPR011012">
    <property type="entry name" value="Longin-like_dom_sf"/>
</dbReference>
<gene>
    <name evidence="10 11 12" type="primary">TRAPPC1</name>
</gene>
<dbReference type="Gene3D" id="3.30.450.70">
    <property type="match status" value="1"/>
</dbReference>
<dbReference type="AlphaFoldDB" id="A0AAJ7UFP0"/>